<protein>
    <submittedName>
        <fullName evidence="6">MBL fold metallo-hydrolase</fullName>
    </submittedName>
</protein>
<evidence type="ECO:0000256" key="2">
    <source>
        <dbReference type="ARBA" id="ARBA00022723"/>
    </source>
</evidence>
<dbReference type="InterPro" id="IPR001279">
    <property type="entry name" value="Metallo-B-lactamas"/>
</dbReference>
<sequence>MSLIIERTEAPGWTSNSYLVADGEGGHAVLIDGNGVAGPLIERAGELGVTVDAILVTHQHGDHVQGIEDYRDAFAAPVYTHEVTNAAVEGLNAEHLVTEGDTLTFGDLTIEPLLSEGHCAGQLVFVVNGTDAFTADTIFKGTVGGNFAPANTGYADQKAASMRLAQLPADTVLHPGHTLPTTAGAEWEQNPFIRIWRGLDPEGDEAVTVWDRPATLILWAPDYDGTNKAWVRFSDTGEDGITGGSQVVRG</sequence>
<feature type="domain" description="Metallo-beta-lactamase" evidence="5">
    <location>
        <begin position="14"/>
        <end position="177"/>
    </location>
</feature>
<name>A0ABY5PN90_9ACTN</name>
<dbReference type="Pfam" id="PF00753">
    <property type="entry name" value="Lactamase_B"/>
    <property type="match status" value="1"/>
</dbReference>
<dbReference type="RefSeq" id="WP_353866495.1">
    <property type="nucleotide sequence ID" value="NZ_CP088295.1"/>
</dbReference>
<keyword evidence="4" id="KW-0862">Zinc</keyword>
<dbReference type="InterPro" id="IPR051453">
    <property type="entry name" value="MBL_Glyoxalase_II"/>
</dbReference>
<dbReference type="PANTHER" id="PTHR46233:SF3">
    <property type="entry name" value="HYDROXYACYLGLUTATHIONE HYDROLASE GLOC"/>
    <property type="match status" value="1"/>
</dbReference>
<dbReference type="SUPFAM" id="SSF56281">
    <property type="entry name" value="Metallo-hydrolase/oxidoreductase"/>
    <property type="match status" value="1"/>
</dbReference>
<comment type="cofactor">
    <cofactor evidence="1">
        <name>Zn(2+)</name>
        <dbReference type="ChEBI" id="CHEBI:29105"/>
    </cofactor>
</comment>
<evidence type="ECO:0000313" key="7">
    <source>
        <dbReference type="Proteomes" id="UP001058860"/>
    </source>
</evidence>
<keyword evidence="2" id="KW-0479">Metal-binding</keyword>
<keyword evidence="3" id="KW-0378">Hydrolase</keyword>
<dbReference type="Gene3D" id="3.60.15.10">
    <property type="entry name" value="Ribonuclease Z/Hydroxyacylglutathione hydrolase-like"/>
    <property type="match status" value="1"/>
</dbReference>
<dbReference type="EMBL" id="CP088295">
    <property type="protein sequence ID" value="UUY06064.1"/>
    <property type="molecule type" value="Genomic_DNA"/>
</dbReference>
<organism evidence="6 7">
    <name type="scientific">Svornostia abyssi</name>
    <dbReference type="NCBI Taxonomy" id="2898438"/>
    <lineage>
        <taxon>Bacteria</taxon>
        <taxon>Bacillati</taxon>
        <taxon>Actinomycetota</taxon>
        <taxon>Thermoleophilia</taxon>
        <taxon>Solirubrobacterales</taxon>
        <taxon>Baekduiaceae</taxon>
        <taxon>Svornostia</taxon>
    </lineage>
</organism>
<reference evidence="7" key="1">
    <citation type="submission" date="2021-11" db="EMBL/GenBank/DDBJ databases">
        <title>Cultivation dependent microbiological survey of springs from the worlds oldest radium mine currently devoted to the extraction of radon-saturated water.</title>
        <authorList>
            <person name="Kapinusova G."/>
            <person name="Smrhova T."/>
            <person name="Strejcek M."/>
            <person name="Suman J."/>
            <person name="Jani K."/>
            <person name="Pajer P."/>
            <person name="Uhlik O."/>
        </authorList>
    </citation>
    <scope>NUCLEOTIDE SEQUENCE [LARGE SCALE GENOMIC DNA]</scope>
    <source>
        <strain evidence="7">J379</strain>
    </source>
</reference>
<evidence type="ECO:0000256" key="1">
    <source>
        <dbReference type="ARBA" id="ARBA00001947"/>
    </source>
</evidence>
<accession>A0ABY5PN90</accession>
<keyword evidence="7" id="KW-1185">Reference proteome</keyword>
<evidence type="ECO:0000259" key="5">
    <source>
        <dbReference type="SMART" id="SM00849"/>
    </source>
</evidence>
<dbReference type="InterPro" id="IPR036866">
    <property type="entry name" value="RibonucZ/Hydroxyglut_hydro"/>
</dbReference>
<evidence type="ECO:0000256" key="3">
    <source>
        <dbReference type="ARBA" id="ARBA00022801"/>
    </source>
</evidence>
<gene>
    <name evidence="6" type="ORF">LRS13_11280</name>
</gene>
<evidence type="ECO:0000313" key="6">
    <source>
        <dbReference type="EMBL" id="UUY06064.1"/>
    </source>
</evidence>
<proteinExistence type="predicted"/>
<dbReference type="PANTHER" id="PTHR46233">
    <property type="entry name" value="HYDROXYACYLGLUTATHIONE HYDROLASE GLOC"/>
    <property type="match status" value="1"/>
</dbReference>
<evidence type="ECO:0000256" key="4">
    <source>
        <dbReference type="ARBA" id="ARBA00022833"/>
    </source>
</evidence>
<dbReference type="Proteomes" id="UP001058860">
    <property type="component" value="Chromosome"/>
</dbReference>
<dbReference type="SMART" id="SM00849">
    <property type="entry name" value="Lactamase_B"/>
    <property type="match status" value="1"/>
</dbReference>